<keyword evidence="13" id="KW-0112">Calmodulin-binding</keyword>
<feature type="compositionally biased region" description="Low complexity" evidence="19">
    <location>
        <begin position="1200"/>
        <end position="1214"/>
    </location>
</feature>
<dbReference type="Pfam" id="PF00122">
    <property type="entry name" value="E1-E2_ATPase"/>
    <property type="match status" value="1"/>
</dbReference>
<dbReference type="InterPro" id="IPR044492">
    <property type="entry name" value="P_typ_ATPase_HD_dom"/>
</dbReference>
<dbReference type="Gene3D" id="3.40.50.1000">
    <property type="entry name" value="HAD superfamily/HAD-like"/>
    <property type="match status" value="1"/>
</dbReference>
<dbReference type="AlphaFoldDB" id="A0A4X1UQY2"/>
<dbReference type="FunFam" id="2.70.150.10:FF:000001">
    <property type="entry name" value="Calcium-transporting ATPase"/>
    <property type="match status" value="1"/>
</dbReference>
<dbReference type="SUPFAM" id="SSF81660">
    <property type="entry name" value="Metal cation-transporting ATPase, ATP-binding domain N"/>
    <property type="match status" value="1"/>
</dbReference>
<keyword evidence="11 18" id="KW-0067">ATP-binding</keyword>
<feature type="transmembrane region" description="Helical" evidence="18">
    <location>
        <begin position="435"/>
        <end position="461"/>
    </location>
</feature>
<protein>
    <recommendedName>
        <fullName evidence="18">Calcium-transporting ATPase</fullName>
        <ecNumber evidence="18">7.2.2.10</ecNumber>
    </recommendedName>
</protein>
<dbReference type="SFLD" id="SFLDG00002">
    <property type="entry name" value="C1.7:_P-type_atpase_like"/>
    <property type="match status" value="1"/>
</dbReference>
<dbReference type="Pfam" id="PF00689">
    <property type="entry name" value="Cation_ATPase_C"/>
    <property type="match status" value="1"/>
</dbReference>
<comment type="subcellular location">
    <subcellularLocation>
        <location evidence="1">Cell membrane</location>
        <topology evidence="1">Multi-pass membrane protein</topology>
    </subcellularLocation>
    <subcellularLocation>
        <location evidence="18">Membrane</location>
        <topology evidence="18">Multi-pass membrane protein</topology>
    </subcellularLocation>
</comment>
<evidence type="ECO:0000313" key="22">
    <source>
        <dbReference type="Proteomes" id="UP000314985"/>
    </source>
</evidence>
<keyword evidence="10 18" id="KW-0106">Calcium</keyword>
<dbReference type="InterPro" id="IPR006068">
    <property type="entry name" value="ATPase_P-typ_cation-transptr_C"/>
</dbReference>
<name>A0A4X1UQY2_PIG</name>
<evidence type="ECO:0000256" key="9">
    <source>
        <dbReference type="ARBA" id="ARBA00022741"/>
    </source>
</evidence>
<comment type="similarity">
    <text evidence="2 18">Belongs to the cation transport ATPase (P-type) (TC 3.A.3) family. Type IIB subfamily.</text>
</comment>
<dbReference type="FunFam" id="1.20.1110.10:FF:000008">
    <property type="entry name" value="Calcium-transporting ATPase"/>
    <property type="match status" value="1"/>
</dbReference>
<dbReference type="InterPro" id="IPR023214">
    <property type="entry name" value="HAD_sf"/>
</dbReference>
<evidence type="ECO:0000256" key="16">
    <source>
        <dbReference type="ARBA" id="ARBA00023065"/>
    </source>
</evidence>
<keyword evidence="6 18" id="KW-0109">Calcium transport</keyword>
<dbReference type="CDD" id="cd02081">
    <property type="entry name" value="P-type_ATPase_Ca_PMCA-like"/>
    <property type="match status" value="1"/>
</dbReference>
<dbReference type="NCBIfam" id="TIGR01517">
    <property type="entry name" value="ATPase-IIB_Ca"/>
    <property type="match status" value="1"/>
</dbReference>
<feature type="transmembrane region" description="Helical" evidence="18">
    <location>
        <begin position="947"/>
        <end position="965"/>
    </location>
</feature>
<dbReference type="NCBIfam" id="TIGR01494">
    <property type="entry name" value="ATPase_P-type"/>
    <property type="match status" value="3"/>
</dbReference>
<dbReference type="InterPro" id="IPR001757">
    <property type="entry name" value="P_typ_ATPase"/>
</dbReference>
<keyword evidence="17 18" id="KW-0472">Membrane</keyword>
<dbReference type="GO" id="GO:0005388">
    <property type="term" value="F:P-type calcium transporter activity"/>
    <property type="evidence" value="ECO:0007669"/>
    <property type="project" value="UniProtKB-EC"/>
</dbReference>
<evidence type="ECO:0000256" key="15">
    <source>
        <dbReference type="ARBA" id="ARBA00022989"/>
    </source>
</evidence>
<evidence type="ECO:0000256" key="10">
    <source>
        <dbReference type="ARBA" id="ARBA00022837"/>
    </source>
</evidence>
<comment type="caution">
    <text evidence="18">Lacks conserved residue(s) required for the propagation of feature annotation.</text>
</comment>
<dbReference type="InterPro" id="IPR023298">
    <property type="entry name" value="ATPase_P-typ_TM_dom_sf"/>
</dbReference>
<dbReference type="Pfam" id="PF08282">
    <property type="entry name" value="Hydrolase_3"/>
    <property type="match status" value="1"/>
</dbReference>
<feature type="transmembrane region" description="Helical" evidence="18">
    <location>
        <begin position="98"/>
        <end position="121"/>
    </location>
</feature>
<feature type="transmembrane region" description="Helical" evidence="18">
    <location>
        <begin position="151"/>
        <end position="170"/>
    </location>
</feature>
<evidence type="ECO:0000256" key="7">
    <source>
        <dbReference type="ARBA" id="ARBA00022692"/>
    </source>
</evidence>
<keyword evidence="5" id="KW-0597">Phosphoprotein</keyword>
<feature type="compositionally biased region" description="Polar residues" evidence="19">
    <location>
        <begin position="1177"/>
        <end position="1199"/>
    </location>
</feature>
<dbReference type="SUPFAM" id="SSF56784">
    <property type="entry name" value="HAD-like"/>
    <property type="match status" value="1"/>
</dbReference>
<dbReference type="Gene3D" id="2.70.150.10">
    <property type="entry name" value="Calcium-transporting ATPase, cytoplasmic transduction domain A"/>
    <property type="match status" value="1"/>
</dbReference>
<feature type="compositionally biased region" description="Low complexity" evidence="19">
    <location>
        <begin position="316"/>
        <end position="329"/>
    </location>
</feature>
<dbReference type="SUPFAM" id="SSF81665">
    <property type="entry name" value="Calcium ATPase, transmembrane domain M"/>
    <property type="match status" value="1"/>
</dbReference>
<dbReference type="Pfam" id="PF00690">
    <property type="entry name" value="Cation_ATPase_N"/>
    <property type="match status" value="1"/>
</dbReference>
<dbReference type="FunFam" id="1.20.1110.10:FF:000002">
    <property type="entry name" value="Calcium-transporting ATPase"/>
    <property type="match status" value="1"/>
</dbReference>
<dbReference type="Pfam" id="PF13246">
    <property type="entry name" value="Cation_ATPase"/>
    <property type="match status" value="1"/>
</dbReference>
<keyword evidence="16 18" id="KW-0406">Ion transport</keyword>
<dbReference type="InterPro" id="IPR036412">
    <property type="entry name" value="HAD-like_sf"/>
</dbReference>
<evidence type="ECO:0000256" key="18">
    <source>
        <dbReference type="RuleBase" id="RU361146"/>
    </source>
</evidence>
<dbReference type="Gene3D" id="1.20.1110.10">
    <property type="entry name" value="Calcium-transporting ATPase, transmembrane domain"/>
    <property type="match status" value="3"/>
</dbReference>
<dbReference type="InterPro" id="IPR008250">
    <property type="entry name" value="ATPase_P-typ_transduc_dom_A_sf"/>
</dbReference>
<dbReference type="SFLD" id="SFLDF00027">
    <property type="entry name" value="p-type_atpase"/>
    <property type="match status" value="1"/>
</dbReference>
<sequence>MGDMTNSDFYSKNQRNESSHGGDFGCTMEELRSLMELRGTEAVVKIKETYGDTDAICRRLKTSPVEGLPGTAPDLEKRKQIFGQNFIPPKKPKTFLQLVWEALQDVTLIILEIAAIISLGLSFYHPPGENNEGCATAQGGAEDEGEAEAGWIEGAAILLSVICVVLVTAFNDWSKEKQFRGLQSRIEQEQKFTVVRAGQVVQIPVAEIVVGDIAQVKYGDLLPADGLFIQGNDLKIDESSLTGESDQVRKSVDKDPMLLSGTHVMEGSGRMVVTAVGVNSQTGIIFTLLGAGGEEEEKKDKKGKPNPLADQERTADGAAGSNAADSANTSLVNGTSPTATKQQDGAAAMEMQPLKSAEGGDADDKKKANMHKKEKSVLQGKLTKLAVQIGKAGLVMSAITVIILVLYFTVDTFVVNKKPWLPECTPVYVQYFVKFFIIGVTVLVVAVPEGLPLAVTISLAYSVKKMMKDNNLVRHLDACETMGNATAICSDKTGTLTTNRMTVVQAYVGDVHYKEIPDPSSINAKTMELLVNAIAINSAYTTKILPPEKEGALPRQVGNKTECGLLGFVLDLKQDYEPVRTQMPEEKLYKVYTFNSVRKSMSTVIKLPDESFRMYSKGASEIVLKKCCKILNGAGEPRVFRPRDRDEMVKKVIEPMACDGLRTICVAFRDFPSSPEPDWDNENDILNDLTCICVVGIEDPVRPEVPEAIRKCQRAGITVRMVTGDNINTARAIAIKCGIIHPGEDFLCLEGKEFNRRIRNEKGEIEQERIDKIWPKLRVLARSSPTDKHTLVKGIIDSTHTEQRQVVAVTGDGTNDGPALKKADVGFAMGIAGTDVAKEASDIILTDDNFSSIVKAVMWGRNVYDSISKFLQFQLTVNVVAVIVAFTGACITQDSPLKAVQMLWVNLIMDTFASLALATEPPTETLLLRKPYGRNKPLISRTMMKNILGHAVYQLTLIFTLLFVGEKMFQIDSGRNAPLHSPPSEHYTIIFNTFVMMQLFNEINARKIHGERNVFDGIFRNPIFCTIVLGTFAIQIVIVQFGGKPFSCSPLQLDQWMWCIFIGLGELVWGQVIATIPTSRLKFLKEEELNEDVEEIDHAERELRRGQILWFRGLNRIQTQIRVVKAFRSSLYEGLEKPESRTSIHNFMAHPEFRIEDSQPHIPLIDDTDLEEDAALKQNSSPPTSLNKNNSAIDSGINLTTDTSKSATSSSPGSPIHSLETSL</sequence>
<feature type="compositionally biased region" description="Polar residues" evidence="19">
    <location>
        <begin position="330"/>
        <end position="343"/>
    </location>
</feature>
<comment type="function">
    <text evidence="18">Catalyzes the hydrolysis of ATP coupled with the transport of calcium.</text>
</comment>
<evidence type="ECO:0000256" key="1">
    <source>
        <dbReference type="ARBA" id="ARBA00004651"/>
    </source>
</evidence>
<dbReference type="InterPro" id="IPR023299">
    <property type="entry name" value="ATPase_P-typ_cyto_dom_N"/>
</dbReference>
<dbReference type="GO" id="GO:0005886">
    <property type="term" value="C:plasma membrane"/>
    <property type="evidence" value="ECO:0007669"/>
    <property type="project" value="UniProtKB-SubCell"/>
</dbReference>
<dbReference type="InterPro" id="IPR004014">
    <property type="entry name" value="ATPase_P-typ_cation-transptr_N"/>
</dbReference>
<dbReference type="GO" id="GO:0046872">
    <property type="term" value="F:metal ion binding"/>
    <property type="evidence" value="ECO:0007669"/>
    <property type="project" value="UniProtKB-KW"/>
</dbReference>
<dbReference type="GO" id="GO:0016887">
    <property type="term" value="F:ATP hydrolysis activity"/>
    <property type="evidence" value="ECO:0007669"/>
    <property type="project" value="InterPro"/>
</dbReference>
<dbReference type="InterPro" id="IPR022141">
    <property type="entry name" value="ATP_Ca_trans_C"/>
</dbReference>
<dbReference type="SUPFAM" id="SSF81653">
    <property type="entry name" value="Calcium ATPase, transduction domain A"/>
    <property type="match status" value="1"/>
</dbReference>
<dbReference type="InterPro" id="IPR059000">
    <property type="entry name" value="ATPase_P-type_domA"/>
</dbReference>
<feature type="region of interest" description="Disordered" evidence="19">
    <location>
        <begin position="294"/>
        <end position="348"/>
    </location>
</feature>
<feature type="domain" description="Cation-transporting P-type ATPase N-terminal" evidence="20">
    <location>
        <begin position="47"/>
        <end position="123"/>
    </location>
</feature>
<dbReference type="PRINTS" id="PR00119">
    <property type="entry name" value="CATATPASE"/>
</dbReference>
<evidence type="ECO:0000256" key="12">
    <source>
        <dbReference type="ARBA" id="ARBA00022842"/>
    </source>
</evidence>
<dbReference type="InterPro" id="IPR006408">
    <property type="entry name" value="P-type_ATPase_IIB"/>
</dbReference>
<feature type="transmembrane region" description="Helical" evidence="18">
    <location>
        <begin position="394"/>
        <end position="415"/>
    </location>
</feature>
<dbReference type="FunFam" id="1.20.1110.10:FF:000001">
    <property type="entry name" value="Calcium-transporting ATPase"/>
    <property type="match status" value="1"/>
</dbReference>
<keyword evidence="3 18" id="KW-0813">Transport</keyword>
<keyword evidence="8" id="KW-0479">Metal-binding</keyword>
<evidence type="ECO:0000256" key="2">
    <source>
        <dbReference type="ARBA" id="ARBA00006124"/>
    </source>
</evidence>
<feature type="transmembrane region" description="Helical" evidence="18">
    <location>
        <begin position="1023"/>
        <end position="1043"/>
    </location>
</feature>
<keyword evidence="12" id="KW-0460">Magnesium</keyword>
<dbReference type="GO" id="GO:0098978">
    <property type="term" value="C:glutamatergic synapse"/>
    <property type="evidence" value="ECO:0007669"/>
    <property type="project" value="UniProtKB-ARBA"/>
</dbReference>
<accession>A0A4X1UQY2</accession>
<evidence type="ECO:0000259" key="20">
    <source>
        <dbReference type="SMART" id="SM00831"/>
    </source>
</evidence>
<dbReference type="PANTHER" id="PTHR24093:SF377">
    <property type="entry name" value="PLASMA MEMBRANE CALCIUM-TRANSPORTING ATPASE 2"/>
    <property type="match status" value="1"/>
</dbReference>
<dbReference type="Proteomes" id="UP000314985">
    <property type="component" value="Chromosome 13"/>
</dbReference>
<keyword evidence="9 18" id="KW-0547">Nucleotide-binding</keyword>
<feature type="transmembrane region" description="Helical" evidence="18">
    <location>
        <begin position="1055"/>
        <end position="1076"/>
    </location>
</feature>
<evidence type="ECO:0000256" key="4">
    <source>
        <dbReference type="ARBA" id="ARBA00022475"/>
    </source>
</evidence>
<evidence type="ECO:0000256" key="6">
    <source>
        <dbReference type="ARBA" id="ARBA00022568"/>
    </source>
</evidence>
<dbReference type="SMART" id="SM00831">
    <property type="entry name" value="Cation_ATPase_N"/>
    <property type="match status" value="1"/>
</dbReference>
<keyword evidence="15 18" id="KW-1133">Transmembrane helix</keyword>
<dbReference type="InterPro" id="IPR018303">
    <property type="entry name" value="ATPase_P-typ_P_site"/>
</dbReference>
<evidence type="ECO:0000313" key="21">
    <source>
        <dbReference type="Ensembl" id="ENSSSCP00070031169.1"/>
    </source>
</evidence>
<dbReference type="Gene3D" id="3.40.1110.10">
    <property type="entry name" value="Calcium-transporting ATPase, cytoplasmic domain N"/>
    <property type="match status" value="1"/>
</dbReference>
<comment type="catalytic activity">
    <reaction evidence="18">
        <text>Ca(2+)(in) + ATP + H2O = Ca(2+)(out) + ADP + phosphate + H(+)</text>
        <dbReference type="Rhea" id="RHEA:18105"/>
        <dbReference type="ChEBI" id="CHEBI:15377"/>
        <dbReference type="ChEBI" id="CHEBI:15378"/>
        <dbReference type="ChEBI" id="CHEBI:29108"/>
        <dbReference type="ChEBI" id="CHEBI:30616"/>
        <dbReference type="ChEBI" id="CHEBI:43474"/>
        <dbReference type="ChEBI" id="CHEBI:456216"/>
        <dbReference type="EC" id="7.2.2.10"/>
    </reaction>
</comment>
<feature type="region of interest" description="Disordered" evidence="19">
    <location>
        <begin position="1175"/>
        <end position="1223"/>
    </location>
</feature>
<dbReference type="EC" id="7.2.2.10" evidence="18"/>
<evidence type="ECO:0000256" key="3">
    <source>
        <dbReference type="ARBA" id="ARBA00022448"/>
    </source>
</evidence>
<proteinExistence type="inferred from homology"/>
<gene>
    <name evidence="21" type="primary">ATP2B2</name>
</gene>
<dbReference type="FunFam" id="3.40.1110.10:FF:000032">
    <property type="entry name" value="Calcium-transporting ATPase"/>
    <property type="match status" value="1"/>
</dbReference>
<dbReference type="Pfam" id="PF12424">
    <property type="entry name" value="ATP_Ca_trans_C"/>
    <property type="match status" value="1"/>
</dbReference>
<dbReference type="PROSITE" id="PS00154">
    <property type="entry name" value="ATPASE_E1_E2"/>
    <property type="match status" value="1"/>
</dbReference>
<evidence type="ECO:0000256" key="14">
    <source>
        <dbReference type="ARBA" id="ARBA00022967"/>
    </source>
</evidence>
<organism evidence="21 22">
    <name type="scientific">Sus scrofa</name>
    <name type="common">Pig</name>
    <dbReference type="NCBI Taxonomy" id="9823"/>
    <lineage>
        <taxon>Eukaryota</taxon>
        <taxon>Metazoa</taxon>
        <taxon>Chordata</taxon>
        <taxon>Craniata</taxon>
        <taxon>Vertebrata</taxon>
        <taxon>Euteleostomi</taxon>
        <taxon>Mammalia</taxon>
        <taxon>Eutheria</taxon>
        <taxon>Laurasiatheria</taxon>
        <taxon>Artiodactyla</taxon>
        <taxon>Suina</taxon>
        <taxon>Suidae</taxon>
        <taxon>Sus</taxon>
    </lineage>
</organism>
<feature type="compositionally biased region" description="Polar residues" evidence="19">
    <location>
        <begin position="1"/>
        <end position="13"/>
    </location>
</feature>
<evidence type="ECO:0000256" key="5">
    <source>
        <dbReference type="ARBA" id="ARBA00022553"/>
    </source>
</evidence>
<evidence type="ECO:0000256" key="11">
    <source>
        <dbReference type="ARBA" id="ARBA00022840"/>
    </source>
</evidence>
<dbReference type="GO" id="GO:0005524">
    <property type="term" value="F:ATP binding"/>
    <property type="evidence" value="ECO:0007669"/>
    <property type="project" value="UniProtKB-KW"/>
</dbReference>
<keyword evidence="14" id="KW-1278">Translocase</keyword>
<reference evidence="21" key="2">
    <citation type="submission" date="2025-08" db="UniProtKB">
        <authorList>
            <consortium name="Ensembl"/>
        </authorList>
    </citation>
    <scope>IDENTIFICATION</scope>
</reference>
<keyword evidence="4" id="KW-1003">Cell membrane</keyword>
<evidence type="ECO:0000256" key="17">
    <source>
        <dbReference type="ARBA" id="ARBA00023136"/>
    </source>
</evidence>
<dbReference type="FunFam" id="3.40.50.1000:FF:000007">
    <property type="entry name" value="Calcium-transporting ATPase"/>
    <property type="match status" value="1"/>
</dbReference>
<dbReference type="Ensembl" id="ENSSSCT00070037289.1">
    <property type="protein sequence ID" value="ENSSSCP00070031169.1"/>
    <property type="gene ID" value="ENSSSCG00070018534.1"/>
</dbReference>
<evidence type="ECO:0000256" key="19">
    <source>
        <dbReference type="SAM" id="MobiDB-lite"/>
    </source>
</evidence>
<keyword evidence="7 18" id="KW-0812">Transmembrane</keyword>
<dbReference type="PRINTS" id="PR00121">
    <property type="entry name" value="NAKATPASE"/>
</dbReference>
<evidence type="ECO:0000256" key="13">
    <source>
        <dbReference type="ARBA" id="ARBA00022860"/>
    </source>
</evidence>
<dbReference type="PANTHER" id="PTHR24093">
    <property type="entry name" value="CATION TRANSPORTING ATPASE"/>
    <property type="match status" value="1"/>
</dbReference>
<reference evidence="21 22" key="1">
    <citation type="submission" date="2017-08" db="EMBL/GenBank/DDBJ databases">
        <title>USMARCv1.0.</title>
        <authorList>
            <person name="Hannum G.I."/>
            <person name="Koren S."/>
            <person name="Schroeder S.G."/>
            <person name="Chin S.C."/>
            <person name="Nonneman D.J."/>
            <person name="Becker S.A."/>
            <person name="Rosen B.D."/>
            <person name="Bickhart D.M."/>
            <person name="Putnam N.H."/>
            <person name="Green R.E."/>
            <person name="Tuggle C.K."/>
            <person name="Liu H."/>
            <person name="Rohrer G.A."/>
            <person name="Warr A."/>
            <person name="Hall R."/>
            <person name="Kim K."/>
            <person name="Hume D.A."/>
            <person name="Talbot R."/>
            <person name="Chow W."/>
            <person name="Howe K."/>
            <person name="Schwartz A.S."/>
            <person name="Watson M."/>
            <person name="Archibald A.L."/>
            <person name="Phillippy A.M."/>
            <person name="Smith T.P.L."/>
        </authorList>
    </citation>
    <scope>NUCLEOTIDE SEQUENCE [LARGE SCALE GENOMIC DNA]</scope>
</reference>
<dbReference type="GO" id="GO:0005516">
    <property type="term" value="F:calmodulin binding"/>
    <property type="evidence" value="ECO:0007669"/>
    <property type="project" value="UniProtKB-KW"/>
</dbReference>
<evidence type="ECO:0000256" key="8">
    <source>
        <dbReference type="ARBA" id="ARBA00022723"/>
    </source>
</evidence>
<feature type="region of interest" description="Disordered" evidence="19">
    <location>
        <begin position="1"/>
        <end position="24"/>
    </location>
</feature>
<dbReference type="SFLD" id="SFLDS00003">
    <property type="entry name" value="Haloacid_Dehalogenase"/>
    <property type="match status" value="1"/>
</dbReference>